<evidence type="ECO:0000313" key="3">
    <source>
        <dbReference type="Proteomes" id="UP000543554"/>
    </source>
</evidence>
<dbReference type="PANTHER" id="PTHR11803:SF58">
    <property type="entry name" value="PROTEIN HMF1-RELATED"/>
    <property type="match status" value="1"/>
</dbReference>
<dbReference type="GO" id="GO:0005829">
    <property type="term" value="C:cytosol"/>
    <property type="evidence" value="ECO:0007669"/>
    <property type="project" value="TreeGrafter"/>
</dbReference>
<dbReference type="EMBL" id="JACJIB010000006">
    <property type="protein sequence ID" value="MBA8914525.1"/>
    <property type="molecule type" value="Genomic_DNA"/>
</dbReference>
<dbReference type="InterPro" id="IPR006175">
    <property type="entry name" value="YjgF/YER057c/UK114"/>
</dbReference>
<evidence type="ECO:0000313" key="2">
    <source>
        <dbReference type="EMBL" id="MBA8914525.1"/>
    </source>
</evidence>
<dbReference type="InterPro" id="IPR035959">
    <property type="entry name" value="RutC-like_sf"/>
</dbReference>
<accession>A0AA40S4R5</accession>
<dbReference type="Proteomes" id="UP000543554">
    <property type="component" value="Unassembled WGS sequence"/>
</dbReference>
<comment type="similarity">
    <text evidence="1">Belongs to the RutC family.</text>
</comment>
<dbReference type="GO" id="GO:0019239">
    <property type="term" value="F:deaminase activity"/>
    <property type="evidence" value="ECO:0007669"/>
    <property type="project" value="TreeGrafter"/>
</dbReference>
<comment type="caution">
    <text evidence="2">The sequence shown here is derived from an EMBL/GenBank/DDBJ whole genome shotgun (WGS) entry which is preliminary data.</text>
</comment>
<gene>
    <name evidence="2" type="ORF">HNR51_003618</name>
</gene>
<proteinExistence type="inferred from homology"/>
<organism evidence="2 3">
    <name type="scientific">Methylorubrum thiocyanatum</name>
    <dbReference type="NCBI Taxonomy" id="47958"/>
    <lineage>
        <taxon>Bacteria</taxon>
        <taxon>Pseudomonadati</taxon>
        <taxon>Pseudomonadota</taxon>
        <taxon>Alphaproteobacteria</taxon>
        <taxon>Hyphomicrobiales</taxon>
        <taxon>Methylobacteriaceae</taxon>
        <taxon>Methylorubrum</taxon>
    </lineage>
</organism>
<reference evidence="2 3" key="1">
    <citation type="submission" date="2020-08" db="EMBL/GenBank/DDBJ databases">
        <title>Genomic Encyclopedia of Type Strains, Phase IV (KMG-IV): sequencing the most valuable type-strain genomes for metagenomic binning, comparative biology and taxonomic classification.</title>
        <authorList>
            <person name="Goeker M."/>
        </authorList>
    </citation>
    <scope>NUCLEOTIDE SEQUENCE [LARGE SCALE GENOMIC DNA]</scope>
    <source>
        <strain evidence="2 3">DSM 11490</strain>
    </source>
</reference>
<dbReference type="PANTHER" id="PTHR11803">
    <property type="entry name" value="2-IMINOBUTANOATE/2-IMINOPROPANOATE DEAMINASE RIDA"/>
    <property type="match status" value="1"/>
</dbReference>
<keyword evidence="3" id="KW-1185">Reference proteome</keyword>
<dbReference type="CDD" id="cd00448">
    <property type="entry name" value="YjgF_YER057c_UK114_family"/>
    <property type="match status" value="1"/>
</dbReference>
<dbReference type="Pfam" id="PF01042">
    <property type="entry name" value="Ribonuc_L-PSP"/>
    <property type="match status" value="1"/>
</dbReference>
<dbReference type="Gene3D" id="3.30.1330.40">
    <property type="entry name" value="RutC-like"/>
    <property type="match status" value="1"/>
</dbReference>
<name>A0AA40S4R5_9HYPH</name>
<evidence type="ECO:0000256" key="1">
    <source>
        <dbReference type="ARBA" id="ARBA00010552"/>
    </source>
</evidence>
<sequence>MSTMTEALRPGAEVLQPAGWPVPRGYANGMAASGRLVVTGGVVGWDAQEHFPEGLVAQVHQALRNIRAILAEAGAEPHHLVRLTWYVTDMDAYLDARRDLGGIYRDVFGPHFPAMALVQVVRLVEPSALVEIEATAVVPA</sequence>
<dbReference type="AlphaFoldDB" id="A0AA40S4R5"/>
<dbReference type="SUPFAM" id="SSF55298">
    <property type="entry name" value="YjgF-like"/>
    <property type="match status" value="1"/>
</dbReference>
<protein>
    <submittedName>
        <fullName evidence="2">Enamine deaminase RidA (YjgF/YER057c/UK114 family)</fullName>
    </submittedName>
</protein>